<gene>
    <name evidence="1" type="ORF">RZS28_19925</name>
</gene>
<evidence type="ECO:0000313" key="2">
    <source>
        <dbReference type="Proteomes" id="UP001626536"/>
    </source>
</evidence>
<geneLocation type="plasmid" evidence="1 2">
    <name>pRX1</name>
</geneLocation>
<dbReference type="RefSeq" id="WP_318655142.1">
    <property type="nucleotide sequence ID" value="NZ_CP136863.1"/>
</dbReference>
<name>A0ABZ0HZ66_9HYPH</name>
<dbReference type="Proteomes" id="UP001626536">
    <property type="component" value="Plasmid pRX1"/>
</dbReference>
<protein>
    <submittedName>
        <fullName evidence="1">Uncharacterized protein</fullName>
    </submittedName>
</protein>
<proteinExistence type="predicted"/>
<dbReference type="EMBL" id="CP136863">
    <property type="protein sequence ID" value="WOJ91714.1"/>
    <property type="molecule type" value="Genomic_DNA"/>
</dbReference>
<accession>A0ABZ0HZ66</accession>
<keyword evidence="2" id="KW-1185">Reference proteome</keyword>
<evidence type="ECO:0000313" key="1">
    <source>
        <dbReference type="EMBL" id="WOJ91714.1"/>
    </source>
</evidence>
<sequence>MTLTASTPASSVSDSEEITIANFDFSRAHREGWTLSDLGRFKDDSPHVELQKLDKPINGVRIFHEDKEAWAFVVAQARTGSLFHIQALSLIDRRERKGIETLFGCW</sequence>
<organism evidence="1 2">
    <name type="scientific">Methylocapsa polymorpha</name>
    <dbReference type="NCBI Taxonomy" id="3080828"/>
    <lineage>
        <taxon>Bacteria</taxon>
        <taxon>Pseudomonadati</taxon>
        <taxon>Pseudomonadota</taxon>
        <taxon>Alphaproteobacteria</taxon>
        <taxon>Hyphomicrobiales</taxon>
        <taxon>Beijerinckiaceae</taxon>
        <taxon>Methylocapsa</taxon>
    </lineage>
</organism>
<reference evidence="1 2" key="1">
    <citation type="submission" date="2023-10" db="EMBL/GenBank/DDBJ databases">
        <title>Novel methanotroph of the genus Methylocapsa from a subarctic wetland.</title>
        <authorList>
            <person name="Belova S.E."/>
            <person name="Oshkin I.Y."/>
            <person name="Miroshnikov K."/>
            <person name="Dedysh S.N."/>
        </authorList>
    </citation>
    <scope>NUCLEOTIDE SEQUENCE [LARGE SCALE GENOMIC DNA]</scope>
    <source>
        <strain evidence="1 2">RX1</strain>
        <plasmid evidence="1 2">pRX1</plasmid>
    </source>
</reference>
<keyword evidence="1" id="KW-0614">Plasmid</keyword>